<evidence type="ECO:0000256" key="1">
    <source>
        <dbReference type="SAM" id="Phobius"/>
    </source>
</evidence>
<organism evidence="2 3">
    <name type="scientific">Methylobacterium komagatae</name>
    <dbReference type="NCBI Taxonomy" id="374425"/>
    <lineage>
        <taxon>Bacteria</taxon>
        <taxon>Pseudomonadati</taxon>
        <taxon>Pseudomonadota</taxon>
        <taxon>Alphaproteobacteria</taxon>
        <taxon>Hyphomicrobiales</taxon>
        <taxon>Methylobacteriaceae</taxon>
        <taxon>Methylobacterium</taxon>
    </lineage>
</organism>
<dbReference type="EMBL" id="JBHSWN010000001">
    <property type="protein sequence ID" value="MFC6790752.1"/>
    <property type="molecule type" value="Genomic_DNA"/>
</dbReference>
<comment type="caution">
    <text evidence="2">The sequence shown here is derived from an EMBL/GenBank/DDBJ whole genome shotgun (WGS) entry which is preliminary data.</text>
</comment>
<evidence type="ECO:0000313" key="3">
    <source>
        <dbReference type="Proteomes" id="UP001596292"/>
    </source>
</evidence>
<keyword evidence="1" id="KW-0472">Membrane</keyword>
<sequence>MNLRTILSAVLAWRPKLPAIALPRPRLAPIVDAVEAVAGGAVEGISAAAGTAVRAQTRRPRFALDAALAIGGALLLLGLVLGSSWHAYRKGEAAQAGVTAAWQAKAVAAEALANGNADAAGRLHRAEVRLAAEVDKHGRDNLASDARYAEALDAARRATESAKASRVACLPAGRGRARPGRPP</sequence>
<keyword evidence="1" id="KW-1133">Transmembrane helix</keyword>
<name>A0ABW2BLK0_9HYPH</name>
<dbReference type="Proteomes" id="UP001596292">
    <property type="component" value="Unassembled WGS sequence"/>
</dbReference>
<protein>
    <submittedName>
        <fullName evidence="2">Uncharacterized protein</fullName>
    </submittedName>
</protein>
<proteinExistence type="predicted"/>
<feature type="transmembrane region" description="Helical" evidence="1">
    <location>
        <begin position="62"/>
        <end position="81"/>
    </location>
</feature>
<keyword evidence="3" id="KW-1185">Reference proteome</keyword>
<reference evidence="3" key="1">
    <citation type="journal article" date="2019" name="Int. J. Syst. Evol. Microbiol.">
        <title>The Global Catalogue of Microorganisms (GCM) 10K type strain sequencing project: providing services to taxonomists for standard genome sequencing and annotation.</title>
        <authorList>
            <consortium name="The Broad Institute Genomics Platform"/>
            <consortium name="The Broad Institute Genome Sequencing Center for Infectious Disease"/>
            <person name="Wu L."/>
            <person name="Ma J."/>
        </authorList>
    </citation>
    <scope>NUCLEOTIDE SEQUENCE [LARGE SCALE GENOMIC DNA]</scope>
    <source>
        <strain evidence="3">CCUG 48316</strain>
    </source>
</reference>
<keyword evidence="1" id="KW-0812">Transmembrane</keyword>
<accession>A0ABW2BLK0</accession>
<dbReference type="RefSeq" id="WP_378970906.1">
    <property type="nucleotide sequence ID" value="NZ_JBHSWN010000001.1"/>
</dbReference>
<gene>
    <name evidence="2" type="ORF">ACFQE0_14710</name>
</gene>
<evidence type="ECO:0000313" key="2">
    <source>
        <dbReference type="EMBL" id="MFC6790752.1"/>
    </source>
</evidence>